<reference evidence="2 3" key="1">
    <citation type="submission" date="2017-02" db="EMBL/GenBank/DDBJ databases">
        <authorList>
            <person name="Peterson S.W."/>
        </authorList>
    </citation>
    <scope>NUCLEOTIDE SEQUENCE [LARGE SCALE GENOMIC DNA]</scope>
    <source>
        <strain evidence="2 3">ATCC 35992</strain>
    </source>
</reference>
<dbReference type="RefSeq" id="WP_078765561.1">
    <property type="nucleotide sequence ID" value="NZ_FUXZ01000004.1"/>
</dbReference>
<protein>
    <recommendedName>
        <fullName evidence="4">Ig-like domain (Group 3)</fullName>
    </recommendedName>
</protein>
<sequence length="464" mass="53953">MKSLKKSIITLSAAVALASSSVSPVMDMYNVYAASNAKISIKNLSFYSEGEIKYTGKPVSFILHSTDDDDYTYSKSEYNILGYITVDESTYKYDEDNNLTEKNIPSLYDDSKWTKGIPTDIGKYVILFEGKGSYTGRNTVDISIIDINNISNYTPNSAYRPLRDIGDSDYILTPKDVYFELYYHDPESKKDYILLEEDKDYVFAGWCDYDKYNKSDKQTNVWSKEKITEKGHYVFKFLGIGKYKGEQILDYNVPDPYHIESYNFNPTIKYNKKTKKYEHSLFEKYGLIEGKDYKTSYTVSGKEKWKKGMPKKEGFYDIRIKGINKYHGTEFLADDFNNIKVLKKKTLKLSGRSLNNINVVICPKKTKKYTIYATSKEKKHLNIDALLYDENGDCIEGDLTDSKYISDEKTYYGKHTFKITYKLEAGKVYHLDISCYNDSNKKRSFNVNIKKSYKYRKPKKYIKK</sequence>
<proteinExistence type="predicted"/>
<gene>
    <name evidence="2" type="ORF">SAMN02745111_00672</name>
</gene>
<keyword evidence="3" id="KW-1185">Reference proteome</keyword>
<feature type="signal peptide" evidence="1">
    <location>
        <begin position="1"/>
        <end position="18"/>
    </location>
</feature>
<dbReference type="STRING" id="39495.SAMN02745111_00672"/>
<evidence type="ECO:0000313" key="3">
    <source>
        <dbReference type="Proteomes" id="UP000190814"/>
    </source>
</evidence>
<keyword evidence="1" id="KW-0732">Signal</keyword>
<organism evidence="2 3">
    <name type="scientific">Eubacterium uniforme</name>
    <dbReference type="NCBI Taxonomy" id="39495"/>
    <lineage>
        <taxon>Bacteria</taxon>
        <taxon>Bacillati</taxon>
        <taxon>Bacillota</taxon>
        <taxon>Clostridia</taxon>
        <taxon>Eubacteriales</taxon>
        <taxon>Eubacteriaceae</taxon>
        <taxon>Eubacterium</taxon>
    </lineage>
</organism>
<dbReference type="EMBL" id="FUXZ01000004">
    <property type="protein sequence ID" value="SKA62678.1"/>
    <property type="molecule type" value="Genomic_DNA"/>
</dbReference>
<dbReference type="Proteomes" id="UP000190814">
    <property type="component" value="Unassembled WGS sequence"/>
</dbReference>
<evidence type="ECO:0008006" key="4">
    <source>
        <dbReference type="Google" id="ProtNLM"/>
    </source>
</evidence>
<evidence type="ECO:0000256" key="1">
    <source>
        <dbReference type="SAM" id="SignalP"/>
    </source>
</evidence>
<evidence type="ECO:0000313" key="2">
    <source>
        <dbReference type="EMBL" id="SKA62678.1"/>
    </source>
</evidence>
<accession>A0A1T4VCS8</accession>
<feature type="chain" id="PRO_5039539054" description="Ig-like domain (Group 3)" evidence="1">
    <location>
        <begin position="19"/>
        <end position="464"/>
    </location>
</feature>
<dbReference type="AlphaFoldDB" id="A0A1T4VCS8"/>
<name>A0A1T4VCS8_9FIRM</name>